<dbReference type="Proteomes" id="UP000287033">
    <property type="component" value="Unassembled WGS sequence"/>
</dbReference>
<keyword evidence="1" id="KW-0472">Membrane</keyword>
<feature type="non-terminal residue" evidence="2">
    <location>
        <position position="65"/>
    </location>
</feature>
<dbReference type="EMBL" id="BEZZ01214882">
    <property type="protein sequence ID" value="GCC47604.1"/>
    <property type="molecule type" value="Genomic_DNA"/>
</dbReference>
<dbReference type="AlphaFoldDB" id="A0A401TY81"/>
<name>A0A401TY81_CHIPU</name>
<feature type="transmembrane region" description="Helical" evidence="1">
    <location>
        <begin position="29"/>
        <end position="48"/>
    </location>
</feature>
<evidence type="ECO:0000256" key="1">
    <source>
        <dbReference type="SAM" id="Phobius"/>
    </source>
</evidence>
<protein>
    <submittedName>
        <fullName evidence="2">Uncharacterized protein</fullName>
    </submittedName>
</protein>
<gene>
    <name evidence="2" type="ORF">chiPu_0031629</name>
</gene>
<reference evidence="2 3" key="1">
    <citation type="journal article" date="2018" name="Nat. Ecol. Evol.">
        <title>Shark genomes provide insights into elasmobranch evolution and the origin of vertebrates.</title>
        <authorList>
            <person name="Hara Y"/>
            <person name="Yamaguchi K"/>
            <person name="Onimaru K"/>
            <person name="Kadota M"/>
            <person name="Koyanagi M"/>
            <person name="Keeley SD"/>
            <person name="Tatsumi K"/>
            <person name="Tanaka K"/>
            <person name="Motone F"/>
            <person name="Kageyama Y"/>
            <person name="Nozu R"/>
            <person name="Adachi N"/>
            <person name="Nishimura O"/>
            <person name="Nakagawa R"/>
            <person name="Tanegashima C"/>
            <person name="Kiyatake I"/>
            <person name="Matsumoto R"/>
            <person name="Murakumo K"/>
            <person name="Nishida K"/>
            <person name="Terakita A"/>
            <person name="Kuratani S"/>
            <person name="Sato K"/>
            <person name="Hyodo S Kuraku.S."/>
        </authorList>
    </citation>
    <scope>NUCLEOTIDE SEQUENCE [LARGE SCALE GENOMIC DNA]</scope>
</reference>
<sequence length="65" mass="6629">MSDVALPGSIEPARRGGPDLEKGFHPLTGIIYLGVIGAALLFVAYSIYADVGATGAGKTSYAAFL</sequence>
<proteinExistence type="predicted"/>
<keyword evidence="1" id="KW-0812">Transmembrane</keyword>
<evidence type="ECO:0000313" key="3">
    <source>
        <dbReference type="Proteomes" id="UP000287033"/>
    </source>
</evidence>
<keyword evidence="1" id="KW-1133">Transmembrane helix</keyword>
<comment type="caution">
    <text evidence="2">The sequence shown here is derived from an EMBL/GenBank/DDBJ whole genome shotgun (WGS) entry which is preliminary data.</text>
</comment>
<evidence type="ECO:0000313" key="2">
    <source>
        <dbReference type="EMBL" id="GCC47604.1"/>
    </source>
</evidence>
<keyword evidence="3" id="KW-1185">Reference proteome</keyword>
<organism evidence="2 3">
    <name type="scientific">Chiloscyllium punctatum</name>
    <name type="common">Brownbanded bambooshark</name>
    <name type="synonym">Hemiscyllium punctatum</name>
    <dbReference type="NCBI Taxonomy" id="137246"/>
    <lineage>
        <taxon>Eukaryota</taxon>
        <taxon>Metazoa</taxon>
        <taxon>Chordata</taxon>
        <taxon>Craniata</taxon>
        <taxon>Vertebrata</taxon>
        <taxon>Chondrichthyes</taxon>
        <taxon>Elasmobranchii</taxon>
        <taxon>Galeomorphii</taxon>
        <taxon>Galeoidea</taxon>
        <taxon>Orectolobiformes</taxon>
        <taxon>Hemiscylliidae</taxon>
        <taxon>Chiloscyllium</taxon>
    </lineage>
</organism>
<accession>A0A401TY81</accession>